<gene>
    <name evidence="2" type="ORF">BAGA_23270</name>
</gene>
<keyword evidence="3" id="KW-1185">Reference proteome</keyword>
<evidence type="ECO:0000259" key="1">
    <source>
        <dbReference type="PROSITE" id="PS50835"/>
    </source>
</evidence>
<evidence type="ECO:0000313" key="2">
    <source>
        <dbReference type="EMBL" id="KEK21924.1"/>
    </source>
</evidence>
<dbReference type="Proteomes" id="UP000027778">
    <property type="component" value="Unassembled WGS sequence"/>
</dbReference>
<evidence type="ECO:0000313" key="3">
    <source>
        <dbReference type="Proteomes" id="UP000027778"/>
    </source>
</evidence>
<dbReference type="OrthoDB" id="9781005at2"/>
<dbReference type="PANTHER" id="PTHR46889">
    <property type="entry name" value="TRANSPOSASE INSF FOR INSERTION SEQUENCE IS3B-RELATED"/>
    <property type="match status" value="1"/>
</dbReference>
<dbReference type="AlphaFoldDB" id="A0A073K3T3"/>
<comment type="caution">
    <text evidence="2">The sequence shown here is derived from an EMBL/GenBank/DDBJ whole genome shotgun (WGS) entry which is preliminary data.</text>
</comment>
<accession>A0A073K3T3</accession>
<dbReference type="InterPro" id="IPR025948">
    <property type="entry name" value="HTH-like_dom"/>
</dbReference>
<dbReference type="PANTHER" id="PTHR46889:SF5">
    <property type="entry name" value="INTEGRASE PROTEIN"/>
    <property type="match status" value="1"/>
</dbReference>
<dbReference type="InterPro" id="IPR050900">
    <property type="entry name" value="Transposase_IS3/IS150/IS904"/>
</dbReference>
<proteinExistence type="predicted"/>
<feature type="domain" description="Ig-like" evidence="1">
    <location>
        <begin position="5"/>
        <end position="116"/>
    </location>
</feature>
<dbReference type="EMBL" id="JOTM01000048">
    <property type="protein sequence ID" value="KEK21924.1"/>
    <property type="molecule type" value="Genomic_DNA"/>
</dbReference>
<dbReference type="Pfam" id="PF13276">
    <property type="entry name" value="HTH_21"/>
    <property type="match status" value="1"/>
</dbReference>
<name>A0A073K3T3_9BACI</name>
<sequence length="116" mass="13715">MKAVPKTKKFEVIHEMSEKGYTVTVLCDIAGVTRSRYYKWIKRHSMPSEKQSEDVEIKKKILKCHKKLRGIYGYRRVQIWLKVAYNLHINHKRIQRLMGELGIKAIIRGHYTCPST</sequence>
<dbReference type="RefSeq" id="WP_082246207.1">
    <property type="nucleotide sequence ID" value="NZ_JOTM01000048.1"/>
</dbReference>
<dbReference type="eggNOG" id="COG2801">
    <property type="taxonomic scope" value="Bacteria"/>
</dbReference>
<dbReference type="PROSITE" id="PS50835">
    <property type="entry name" value="IG_LIKE"/>
    <property type="match status" value="1"/>
</dbReference>
<dbReference type="InterPro" id="IPR007110">
    <property type="entry name" value="Ig-like_dom"/>
</dbReference>
<reference evidence="2 3" key="1">
    <citation type="submission" date="2014-06" db="EMBL/GenBank/DDBJ databases">
        <title>Draft genome sequence of Bacillus gaemokensis JCM 15801 (MCCC 1A00707).</title>
        <authorList>
            <person name="Lai Q."/>
            <person name="Liu Y."/>
            <person name="Shao Z."/>
        </authorList>
    </citation>
    <scope>NUCLEOTIDE SEQUENCE [LARGE SCALE GENOMIC DNA]</scope>
    <source>
        <strain evidence="2 3">JCM 15801</strain>
    </source>
</reference>
<organism evidence="2 3">
    <name type="scientific">Bacillus gaemokensis</name>
    <dbReference type="NCBI Taxonomy" id="574375"/>
    <lineage>
        <taxon>Bacteria</taxon>
        <taxon>Bacillati</taxon>
        <taxon>Bacillota</taxon>
        <taxon>Bacilli</taxon>
        <taxon>Bacillales</taxon>
        <taxon>Bacillaceae</taxon>
        <taxon>Bacillus</taxon>
        <taxon>Bacillus cereus group</taxon>
    </lineage>
</organism>
<protein>
    <recommendedName>
        <fullName evidence="1">Ig-like domain-containing protein</fullName>
    </recommendedName>
</protein>